<dbReference type="InterPro" id="IPR001810">
    <property type="entry name" value="F-box_dom"/>
</dbReference>
<comment type="caution">
    <text evidence="2">The sequence shown here is derived from an EMBL/GenBank/DDBJ whole genome shotgun (WGS) entry which is preliminary data.</text>
</comment>
<evidence type="ECO:0000259" key="1">
    <source>
        <dbReference type="PROSITE" id="PS50181"/>
    </source>
</evidence>
<protein>
    <recommendedName>
        <fullName evidence="1">F-box domain-containing protein</fullName>
    </recommendedName>
</protein>
<dbReference type="AlphaFoldDB" id="A0A8H6IMU6"/>
<proteinExistence type="predicted"/>
<gene>
    <name evidence="2" type="ORF">CSOJ01_15307</name>
</gene>
<feature type="domain" description="F-box" evidence="1">
    <location>
        <begin position="1"/>
        <end position="46"/>
    </location>
</feature>
<name>A0A8H6IMU6_9PEZI</name>
<dbReference type="InterPro" id="IPR036047">
    <property type="entry name" value="F-box-like_dom_sf"/>
</dbReference>
<dbReference type="Gene3D" id="3.80.10.10">
    <property type="entry name" value="Ribonuclease Inhibitor"/>
    <property type="match status" value="1"/>
</dbReference>
<keyword evidence="3" id="KW-1185">Reference proteome</keyword>
<dbReference type="PROSITE" id="PS50181">
    <property type="entry name" value="FBOX"/>
    <property type="match status" value="1"/>
</dbReference>
<reference evidence="2 3" key="1">
    <citation type="journal article" date="2020" name="Phytopathology">
        <title>Genome Sequence Resources of Colletotrichum truncatum, C. plurivorum, C. musicola, and C. sojae: Four Species Pathogenic to Soybean (Glycine max).</title>
        <authorList>
            <person name="Rogerio F."/>
            <person name="Boufleur T.R."/>
            <person name="Ciampi-Guillardi M."/>
            <person name="Sukno S.A."/>
            <person name="Thon M.R."/>
            <person name="Massola Junior N.S."/>
            <person name="Baroncelli R."/>
        </authorList>
    </citation>
    <scope>NUCLEOTIDE SEQUENCE [LARGE SCALE GENOMIC DNA]</scope>
    <source>
        <strain evidence="2 3">LFN0009</strain>
    </source>
</reference>
<dbReference type="EMBL" id="WIGN01000616">
    <property type="protein sequence ID" value="KAF6787065.1"/>
    <property type="molecule type" value="Genomic_DNA"/>
</dbReference>
<evidence type="ECO:0000313" key="2">
    <source>
        <dbReference type="EMBL" id="KAF6787065.1"/>
    </source>
</evidence>
<evidence type="ECO:0000313" key="3">
    <source>
        <dbReference type="Proteomes" id="UP000652219"/>
    </source>
</evidence>
<dbReference type="SUPFAM" id="SSF81383">
    <property type="entry name" value="F-box domain"/>
    <property type="match status" value="1"/>
</dbReference>
<dbReference type="InterPro" id="IPR032675">
    <property type="entry name" value="LRR_dom_sf"/>
</dbReference>
<accession>A0A8H6IMU6</accession>
<sequence>MAAFLELPDEVLRIVFSHLPTQHIRRSAQIDRRTRFIALELMWTTHRLSLTHDILDTHTDTLNPLCQAWHRRTRMLKLTHNCSSDGQLCELQKLDLEQVASLEVGGPHLQSLSRHTVKLLQHLAATTAIKALTFGPISGKATGINYVLRVFNDLRELTIDPTMLTPPPEDLHWGKVSHVNIESNHRDEPTPWTLGLVSLARCPTSHLPSKVLRLDCTSTRGTRRTAAVEAARCRPRIVRRPEGRSAPVVSTAEE</sequence>
<organism evidence="2 3">
    <name type="scientific">Colletotrichum sojae</name>
    <dbReference type="NCBI Taxonomy" id="2175907"/>
    <lineage>
        <taxon>Eukaryota</taxon>
        <taxon>Fungi</taxon>
        <taxon>Dikarya</taxon>
        <taxon>Ascomycota</taxon>
        <taxon>Pezizomycotina</taxon>
        <taxon>Sordariomycetes</taxon>
        <taxon>Hypocreomycetidae</taxon>
        <taxon>Glomerellales</taxon>
        <taxon>Glomerellaceae</taxon>
        <taxon>Colletotrichum</taxon>
        <taxon>Colletotrichum orchidearum species complex</taxon>
    </lineage>
</organism>
<dbReference type="Proteomes" id="UP000652219">
    <property type="component" value="Unassembled WGS sequence"/>
</dbReference>